<keyword evidence="2" id="KW-1185">Reference proteome</keyword>
<sequence length="77" mass="8624">MMNHPQEHELDVHNVKILFSPRNLDTLAEVVAILAFDHNRVHLRAICLAAFSVVMLAHSGIMSNDILQPTHPVAESF</sequence>
<comment type="caution">
    <text evidence="1">The sequence shown here is derived from an EMBL/GenBank/DDBJ whole genome shotgun (WGS) entry which is preliminary data.</text>
</comment>
<dbReference type="EMBL" id="JAFNEN010000578">
    <property type="protein sequence ID" value="KAG8180195.1"/>
    <property type="molecule type" value="Genomic_DNA"/>
</dbReference>
<dbReference type="Proteomes" id="UP000827092">
    <property type="component" value="Unassembled WGS sequence"/>
</dbReference>
<evidence type="ECO:0000313" key="2">
    <source>
        <dbReference type="Proteomes" id="UP000827092"/>
    </source>
</evidence>
<evidence type="ECO:0000313" key="1">
    <source>
        <dbReference type="EMBL" id="KAG8180195.1"/>
    </source>
</evidence>
<organism evidence="1 2">
    <name type="scientific">Oedothorax gibbosus</name>
    <dbReference type="NCBI Taxonomy" id="931172"/>
    <lineage>
        <taxon>Eukaryota</taxon>
        <taxon>Metazoa</taxon>
        <taxon>Ecdysozoa</taxon>
        <taxon>Arthropoda</taxon>
        <taxon>Chelicerata</taxon>
        <taxon>Arachnida</taxon>
        <taxon>Araneae</taxon>
        <taxon>Araneomorphae</taxon>
        <taxon>Entelegynae</taxon>
        <taxon>Araneoidea</taxon>
        <taxon>Linyphiidae</taxon>
        <taxon>Erigoninae</taxon>
        <taxon>Oedothorax</taxon>
    </lineage>
</organism>
<name>A0AAV6U7J4_9ARAC</name>
<reference evidence="1 2" key="1">
    <citation type="journal article" date="2022" name="Nat. Ecol. Evol.">
        <title>A masculinizing supergene underlies an exaggerated male reproductive morph in a spider.</title>
        <authorList>
            <person name="Hendrickx F."/>
            <person name="De Corte Z."/>
            <person name="Sonet G."/>
            <person name="Van Belleghem S.M."/>
            <person name="Kostlbacher S."/>
            <person name="Vangestel C."/>
        </authorList>
    </citation>
    <scope>NUCLEOTIDE SEQUENCE [LARGE SCALE GENOMIC DNA]</scope>
    <source>
        <strain evidence="1">W744_W776</strain>
    </source>
</reference>
<proteinExistence type="predicted"/>
<protein>
    <submittedName>
        <fullName evidence="1">Uncharacterized protein</fullName>
    </submittedName>
</protein>
<gene>
    <name evidence="1" type="ORF">JTE90_017709</name>
</gene>
<dbReference type="AlphaFoldDB" id="A0AAV6U7J4"/>
<accession>A0AAV6U7J4</accession>